<evidence type="ECO:0000313" key="2">
    <source>
        <dbReference type="EMBL" id="MEQ2520260.1"/>
    </source>
</evidence>
<dbReference type="InterPro" id="IPR001387">
    <property type="entry name" value="Cro/C1-type_HTH"/>
</dbReference>
<dbReference type="RefSeq" id="WP_349215737.1">
    <property type="nucleotide sequence ID" value="NZ_JBBMFA010000084.1"/>
</dbReference>
<dbReference type="SMART" id="SM00530">
    <property type="entry name" value="HTH_XRE"/>
    <property type="match status" value="1"/>
</dbReference>
<sequence length="112" mass="12478">MEYDLQLIGKRLQAARKAKHYTQDYVSAKAEIGEKFLSQIECGKAGLSVQTLLVLCDILEVTPNYVLLADPSLAAQTPVTELLRGLTPQQLSDAEQILEIFVRNCRAEKSRT</sequence>
<dbReference type="Gene3D" id="1.10.260.40">
    <property type="entry name" value="lambda repressor-like DNA-binding domains"/>
    <property type="match status" value="1"/>
</dbReference>
<comment type="caution">
    <text evidence="2">The sequence shown here is derived from an EMBL/GenBank/DDBJ whole genome shotgun (WGS) entry which is preliminary data.</text>
</comment>
<dbReference type="SUPFAM" id="SSF47413">
    <property type="entry name" value="lambda repressor-like DNA-binding domains"/>
    <property type="match status" value="1"/>
</dbReference>
<reference evidence="2 3" key="1">
    <citation type="submission" date="2024-03" db="EMBL/GenBank/DDBJ databases">
        <title>Human intestinal bacterial collection.</title>
        <authorList>
            <person name="Pauvert C."/>
            <person name="Hitch T.C.A."/>
            <person name="Clavel T."/>
        </authorList>
    </citation>
    <scope>NUCLEOTIDE SEQUENCE [LARGE SCALE GENOMIC DNA]</scope>
    <source>
        <strain evidence="2 3">CLA-JM-H11</strain>
    </source>
</reference>
<name>A0ABV1GEL9_9FIRM</name>
<dbReference type="EMBL" id="JBBMFA010000084">
    <property type="protein sequence ID" value="MEQ2520260.1"/>
    <property type="molecule type" value="Genomic_DNA"/>
</dbReference>
<evidence type="ECO:0000259" key="1">
    <source>
        <dbReference type="PROSITE" id="PS50943"/>
    </source>
</evidence>
<organism evidence="2 3">
    <name type="scientific">Ruthenibacterium intestinale</name>
    <dbReference type="NCBI Taxonomy" id="3133163"/>
    <lineage>
        <taxon>Bacteria</taxon>
        <taxon>Bacillati</taxon>
        <taxon>Bacillota</taxon>
        <taxon>Clostridia</taxon>
        <taxon>Eubacteriales</taxon>
        <taxon>Oscillospiraceae</taxon>
        <taxon>Ruthenibacterium</taxon>
    </lineage>
</organism>
<dbReference type="PROSITE" id="PS50943">
    <property type="entry name" value="HTH_CROC1"/>
    <property type="match status" value="1"/>
</dbReference>
<accession>A0ABV1GEL9</accession>
<proteinExistence type="predicted"/>
<dbReference type="Pfam" id="PF01381">
    <property type="entry name" value="HTH_3"/>
    <property type="match status" value="1"/>
</dbReference>
<evidence type="ECO:0000313" key="3">
    <source>
        <dbReference type="Proteomes" id="UP001477672"/>
    </source>
</evidence>
<feature type="domain" description="HTH cro/C1-type" evidence="1">
    <location>
        <begin position="12"/>
        <end position="66"/>
    </location>
</feature>
<gene>
    <name evidence="2" type="ORF">WMO24_07440</name>
</gene>
<dbReference type="InterPro" id="IPR010982">
    <property type="entry name" value="Lambda_DNA-bd_dom_sf"/>
</dbReference>
<dbReference type="CDD" id="cd00093">
    <property type="entry name" value="HTH_XRE"/>
    <property type="match status" value="1"/>
</dbReference>
<keyword evidence="3" id="KW-1185">Reference proteome</keyword>
<protein>
    <submittedName>
        <fullName evidence="2">Helix-turn-helix transcriptional regulator</fullName>
    </submittedName>
</protein>
<dbReference type="Proteomes" id="UP001477672">
    <property type="component" value="Unassembled WGS sequence"/>
</dbReference>